<gene>
    <name evidence="1" type="ORF">MNBD_GAMMA20-1463</name>
</gene>
<evidence type="ECO:0008006" key="2">
    <source>
        <dbReference type="Google" id="ProtNLM"/>
    </source>
</evidence>
<evidence type="ECO:0000313" key="1">
    <source>
        <dbReference type="EMBL" id="VAW95479.1"/>
    </source>
</evidence>
<reference evidence="1" key="1">
    <citation type="submission" date="2018-06" db="EMBL/GenBank/DDBJ databases">
        <authorList>
            <person name="Zhirakovskaya E."/>
        </authorList>
    </citation>
    <scope>NUCLEOTIDE SEQUENCE</scope>
</reference>
<accession>A0A3B1AB76</accession>
<dbReference type="EMBL" id="UOFU01000074">
    <property type="protein sequence ID" value="VAW95479.1"/>
    <property type="molecule type" value="Genomic_DNA"/>
</dbReference>
<dbReference type="AlphaFoldDB" id="A0A3B1AB76"/>
<proteinExistence type="predicted"/>
<protein>
    <recommendedName>
        <fullName evidence="2">Alginate export domain-containing protein</fullName>
    </recommendedName>
</protein>
<name>A0A3B1AB76_9ZZZZ</name>
<sequence length="423" mass="47693">MPLLHPFVVPVCLLAGLLFTSVLFTGMAAAGLSGRVDALMQADKHAFAYQGQVEGRGDLLFADDEQGLRAGLSLALRQREGVNEARLYQLFVETRFPQVRLFDQQLHVSLGRLQRADGLGIYTLDGVQLRLQGQRLNINAYAGRPGRIEGFHSLNARALYGADVHYPLSVRSGKGMLRLGWQRLVDDLSVDRINAGWRTSAGKASVAALLQGTYLPAQRRLENMQAQVEGKVWKKSFARLRFETYTPSHVRLSFRQRFYAHYARNGQMALSGEWHQRPRQAISGQLRLRRVWRETTQGSYANNGLGISLDVSGRRPHGQTWAAQFDHLRLHDDQNTGLYFQYGTALTAKRRSIASAVVQFQERRLIGSNRVLGLEAQMEQAIRADLYASCFVSFIHNSNLHNEYRAGVRLSYLFDDRGLRLPP</sequence>
<organism evidence="1">
    <name type="scientific">hydrothermal vent metagenome</name>
    <dbReference type="NCBI Taxonomy" id="652676"/>
    <lineage>
        <taxon>unclassified sequences</taxon>
        <taxon>metagenomes</taxon>
        <taxon>ecological metagenomes</taxon>
    </lineage>
</organism>